<dbReference type="PROSITE" id="PS51462">
    <property type="entry name" value="NUDIX"/>
    <property type="match status" value="1"/>
</dbReference>
<dbReference type="Pfam" id="PF00293">
    <property type="entry name" value="NUDIX"/>
    <property type="match status" value="1"/>
</dbReference>
<keyword evidence="6" id="KW-0520">NAD</keyword>
<accession>A0A2V2N4P7</accession>
<evidence type="ECO:0000313" key="9">
    <source>
        <dbReference type="Proteomes" id="UP000245934"/>
    </source>
</evidence>
<proteinExistence type="predicted"/>
<evidence type="ECO:0000256" key="4">
    <source>
        <dbReference type="ARBA" id="ARBA00022801"/>
    </source>
</evidence>
<dbReference type="PANTHER" id="PTHR11383">
    <property type="entry name" value="NUCLEOSIDE DIPHOSPHATE-LINKED MOIETY X MOTIF 13"/>
    <property type="match status" value="1"/>
</dbReference>
<comment type="caution">
    <text evidence="8">The sequence shown here is derived from an EMBL/GenBank/DDBJ whole genome shotgun (WGS) entry which is preliminary data.</text>
</comment>
<sequence>MPNQRCRSTTSGRDEVIQDTITSILSITMEHSPFYSVRPLLPVYPEPDNLTASKKRWILIRDNSVIYLKKEGSGTVIIEDPRPSGLISGEPVYLGIRDEIIYYAGELSSDTPLPGDWNLSPVRELSGLIPDTEMAIASYAVRILDNDRSTAFCGRCGAKTHPLTTERGRICRACNRIFYPRISPAIIVLIKKGEEILLARSPRFPSGFFSILAGFNEPGENLEQTVHREVFEEVGISVQNIRYFGSEPWPFPDSLMVGFVADYAGGEIRIDDVEIIEAGWFSRDNLPSYPQKTSISHTLIKAWINREV</sequence>
<dbReference type="OrthoDB" id="40462at2157"/>
<comment type="cofactor">
    <cofactor evidence="1">
        <name>Mg(2+)</name>
        <dbReference type="ChEBI" id="CHEBI:18420"/>
    </cofactor>
</comment>
<dbReference type="InterPro" id="IPR000086">
    <property type="entry name" value="NUDIX_hydrolase_dom"/>
</dbReference>
<evidence type="ECO:0000256" key="5">
    <source>
        <dbReference type="ARBA" id="ARBA00022842"/>
    </source>
</evidence>
<dbReference type="PROSITE" id="PS00893">
    <property type="entry name" value="NUDIX_BOX"/>
    <property type="match status" value="1"/>
</dbReference>
<dbReference type="Gene3D" id="3.90.79.20">
    <property type="match status" value="1"/>
</dbReference>
<dbReference type="InterPro" id="IPR020084">
    <property type="entry name" value="NUDIX_hydrolase_CS"/>
</dbReference>
<feature type="domain" description="Nudix hydrolase" evidence="7">
    <location>
        <begin position="180"/>
        <end position="303"/>
    </location>
</feature>
<organism evidence="8 9">
    <name type="scientific">Methanospirillum stamsii</name>
    <dbReference type="NCBI Taxonomy" id="1277351"/>
    <lineage>
        <taxon>Archaea</taxon>
        <taxon>Methanobacteriati</taxon>
        <taxon>Methanobacteriota</taxon>
        <taxon>Stenosarchaea group</taxon>
        <taxon>Methanomicrobia</taxon>
        <taxon>Methanomicrobiales</taxon>
        <taxon>Methanospirillaceae</taxon>
        <taxon>Methanospirillum</taxon>
    </lineage>
</organism>
<evidence type="ECO:0000256" key="6">
    <source>
        <dbReference type="ARBA" id="ARBA00023027"/>
    </source>
</evidence>
<evidence type="ECO:0000313" key="8">
    <source>
        <dbReference type="EMBL" id="PWR70471.1"/>
    </source>
</evidence>
<keyword evidence="9" id="KW-1185">Reference proteome</keyword>
<dbReference type="GO" id="GO:0046872">
    <property type="term" value="F:metal ion binding"/>
    <property type="evidence" value="ECO:0007669"/>
    <property type="project" value="UniProtKB-KW"/>
</dbReference>
<name>A0A2V2N4P7_9EURY</name>
<keyword evidence="4" id="KW-0378">Hydrolase</keyword>
<dbReference type="GeneID" id="97610242"/>
<evidence type="ECO:0000256" key="3">
    <source>
        <dbReference type="ARBA" id="ARBA00022723"/>
    </source>
</evidence>
<dbReference type="RefSeq" id="WP_109942032.1">
    <property type="nucleotide sequence ID" value="NZ_CP176366.1"/>
</dbReference>
<dbReference type="NCBIfam" id="NF001299">
    <property type="entry name" value="PRK00241.1"/>
    <property type="match status" value="1"/>
</dbReference>
<dbReference type="CDD" id="cd03429">
    <property type="entry name" value="NUDIX_NADH_pyrophosphatase_Nudt13"/>
    <property type="match status" value="1"/>
</dbReference>
<evidence type="ECO:0000256" key="2">
    <source>
        <dbReference type="ARBA" id="ARBA00012381"/>
    </source>
</evidence>
<dbReference type="InterPro" id="IPR015376">
    <property type="entry name" value="Znr_NADH_PPase"/>
</dbReference>
<dbReference type="InterPro" id="IPR015797">
    <property type="entry name" value="NUDIX_hydrolase-like_dom_sf"/>
</dbReference>
<dbReference type="InterPro" id="IPR049734">
    <property type="entry name" value="NudC-like_C"/>
</dbReference>
<evidence type="ECO:0000259" key="7">
    <source>
        <dbReference type="PROSITE" id="PS51462"/>
    </source>
</evidence>
<dbReference type="GO" id="GO:0016787">
    <property type="term" value="F:hydrolase activity"/>
    <property type="evidence" value="ECO:0007669"/>
    <property type="project" value="UniProtKB-KW"/>
</dbReference>
<dbReference type="AlphaFoldDB" id="A0A2V2N4P7"/>
<keyword evidence="5" id="KW-0460">Magnesium</keyword>
<dbReference type="Pfam" id="PF09297">
    <property type="entry name" value="Zn_ribbon_NUD"/>
    <property type="match status" value="1"/>
</dbReference>
<dbReference type="EC" id="3.6.1.22" evidence="2"/>
<keyword evidence="3" id="KW-0479">Metal-binding</keyword>
<dbReference type="Gene3D" id="3.90.79.10">
    <property type="entry name" value="Nucleoside Triphosphate Pyrophosphohydrolase"/>
    <property type="match status" value="1"/>
</dbReference>
<evidence type="ECO:0000256" key="1">
    <source>
        <dbReference type="ARBA" id="ARBA00001946"/>
    </source>
</evidence>
<reference evidence="8 9" key="1">
    <citation type="submission" date="2018-05" db="EMBL/GenBank/DDBJ databases">
        <title>Draft genome of Methanospirillum stamsii Pt1.</title>
        <authorList>
            <person name="Dueholm M.S."/>
            <person name="Nielsen P.H."/>
            <person name="Bakmann L.F."/>
            <person name="Otzen D.E."/>
        </authorList>
    </citation>
    <scope>NUCLEOTIDE SEQUENCE [LARGE SCALE GENOMIC DNA]</scope>
    <source>
        <strain evidence="8 9">Pt1</strain>
    </source>
</reference>
<dbReference type="SUPFAM" id="SSF55811">
    <property type="entry name" value="Nudix"/>
    <property type="match status" value="1"/>
</dbReference>
<dbReference type="EMBL" id="QGMZ01000041">
    <property type="protein sequence ID" value="PWR70471.1"/>
    <property type="molecule type" value="Genomic_DNA"/>
</dbReference>
<protein>
    <recommendedName>
        <fullName evidence="2">NAD(+) diphosphatase</fullName>
        <ecNumber evidence="2">3.6.1.22</ecNumber>
    </recommendedName>
</protein>
<gene>
    <name evidence="8" type="ORF">DLD82_15470</name>
</gene>
<dbReference type="Proteomes" id="UP000245934">
    <property type="component" value="Unassembled WGS sequence"/>
</dbReference>
<dbReference type="PANTHER" id="PTHR11383:SF3">
    <property type="entry name" value="NAD(P)H PYROPHOSPHATASE NUDT13, MITOCHONDRIAL"/>
    <property type="match status" value="1"/>
</dbReference>